<comment type="similarity">
    <text evidence="1 2">Belongs to the UPF0250 family.</text>
</comment>
<accession>A0A0L0MDX5</accession>
<protein>
    <recommendedName>
        <fullName evidence="2">UPF0250 protein BVER_00887c</fullName>
    </recommendedName>
</protein>
<evidence type="ECO:0000313" key="5">
    <source>
        <dbReference type="Proteomes" id="UP000036959"/>
    </source>
</evidence>
<keyword evidence="5" id="KW-1185">Reference proteome</keyword>
<feature type="compositionally biased region" description="Polar residues" evidence="3">
    <location>
        <begin position="65"/>
        <end position="75"/>
    </location>
</feature>
<evidence type="ECO:0000256" key="1">
    <source>
        <dbReference type="ARBA" id="ARBA00008460"/>
    </source>
</evidence>
<evidence type="ECO:0000256" key="3">
    <source>
        <dbReference type="SAM" id="MobiDB-lite"/>
    </source>
</evidence>
<proteinExistence type="inferred from homology"/>
<dbReference type="SUPFAM" id="SSF117991">
    <property type="entry name" value="YbeD/HP0495-like"/>
    <property type="match status" value="1"/>
</dbReference>
<dbReference type="RefSeq" id="WP_050453200.1">
    <property type="nucleotide sequence ID" value="NZ_LFJJ01000040.1"/>
</dbReference>
<reference evidence="5" key="1">
    <citation type="submission" date="2015-06" db="EMBL/GenBank/DDBJ databases">
        <title>Comparative genomics of Burkholderia leaf nodule symbionts.</title>
        <authorList>
            <person name="Carlier A."/>
            <person name="Eberl L."/>
            <person name="Pinto-Carbo M."/>
        </authorList>
    </citation>
    <scope>NUCLEOTIDE SEQUENCE [LARGE SCALE GENOMIC DNA]</scope>
    <source>
        <strain evidence="5">UZHbot4</strain>
    </source>
</reference>
<dbReference type="OrthoDB" id="9793424at2"/>
<gene>
    <name evidence="4" type="ORF">BVER_00887c</name>
</gene>
<dbReference type="InterPro" id="IPR027471">
    <property type="entry name" value="YbeD-like_sf"/>
</dbReference>
<dbReference type="NCBIfam" id="NF002533">
    <property type="entry name" value="PRK02047.1"/>
    <property type="match status" value="1"/>
</dbReference>
<feature type="region of interest" description="Disordered" evidence="3">
    <location>
        <begin position="56"/>
        <end position="75"/>
    </location>
</feature>
<dbReference type="EMBL" id="LFJJ01000040">
    <property type="protein sequence ID" value="KND60907.1"/>
    <property type="molecule type" value="Genomic_DNA"/>
</dbReference>
<dbReference type="PATRIC" id="fig|242163.4.peg.4983"/>
<dbReference type="PANTHER" id="PTHR38036">
    <property type="entry name" value="UPF0250 PROTEIN YBED"/>
    <property type="match status" value="1"/>
</dbReference>
<evidence type="ECO:0000313" key="4">
    <source>
        <dbReference type="EMBL" id="KND60907.1"/>
    </source>
</evidence>
<dbReference type="AlphaFoldDB" id="A0A0L0MDX5"/>
<sequence>MSDESKPQSTDPTDAAKHSADELFDFPCDFPIKVMGKTDPGFQDAIVKVLKEHDKEFDPSRVETRPSSGGNYTGLTCTVRAQNRAHLDDIYRALTSHPMVKVVL</sequence>
<dbReference type="PANTHER" id="PTHR38036:SF1">
    <property type="entry name" value="UPF0250 PROTEIN YBED"/>
    <property type="match status" value="1"/>
</dbReference>
<comment type="caution">
    <text evidence="4">The sequence shown here is derived from an EMBL/GenBank/DDBJ whole genome shotgun (WGS) entry which is preliminary data.</text>
</comment>
<dbReference type="HAMAP" id="MF_00659">
    <property type="entry name" value="UPF0250"/>
    <property type="match status" value="1"/>
</dbReference>
<organism evidence="4 5">
    <name type="scientific">Candidatus Burkholderia verschuerenii</name>
    <dbReference type="NCBI Taxonomy" id="242163"/>
    <lineage>
        <taxon>Bacteria</taxon>
        <taxon>Pseudomonadati</taxon>
        <taxon>Pseudomonadota</taxon>
        <taxon>Betaproteobacteria</taxon>
        <taxon>Burkholderiales</taxon>
        <taxon>Burkholderiaceae</taxon>
        <taxon>Burkholderia</taxon>
    </lineage>
</organism>
<name>A0A0L0MDX5_9BURK</name>
<dbReference type="InterPro" id="IPR007454">
    <property type="entry name" value="UPF0250_YbeD-like"/>
</dbReference>
<dbReference type="Pfam" id="PF04359">
    <property type="entry name" value="DUF493"/>
    <property type="match status" value="1"/>
</dbReference>
<evidence type="ECO:0000256" key="2">
    <source>
        <dbReference type="HAMAP-Rule" id="MF_00659"/>
    </source>
</evidence>
<dbReference type="Gene3D" id="3.30.70.260">
    <property type="match status" value="1"/>
</dbReference>
<dbReference type="Proteomes" id="UP000036959">
    <property type="component" value="Unassembled WGS sequence"/>
</dbReference>